<evidence type="ECO:0000313" key="4">
    <source>
        <dbReference type="Proteomes" id="UP000245590"/>
    </source>
</evidence>
<evidence type="ECO:0008006" key="5">
    <source>
        <dbReference type="Google" id="ProtNLM"/>
    </source>
</evidence>
<evidence type="ECO:0000256" key="2">
    <source>
        <dbReference type="SAM" id="Phobius"/>
    </source>
</evidence>
<feature type="region of interest" description="Disordered" evidence="1">
    <location>
        <begin position="23"/>
        <end position="62"/>
    </location>
</feature>
<dbReference type="AlphaFoldDB" id="A0A2U2RJ24"/>
<gene>
    <name evidence="3" type="ORF">DEO23_11745</name>
</gene>
<feature type="transmembrane region" description="Helical" evidence="2">
    <location>
        <begin position="66"/>
        <end position="85"/>
    </location>
</feature>
<feature type="transmembrane region" description="Helical" evidence="2">
    <location>
        <begin position="92"/>
        <end position="111"/>
    </location>
</feature>
<dbReference type="Proteomes" id="UP000245590">
    <property type="component" value="Unassembled WGS sequence"/>
</dbReference>
<comment type="caution">
    <text evidence="3">The sequence shown here is derived from an EMBL/GenBank/DDBJ whole genome shotgun (WGS) entry which is preliminary data.</text>
</comment>
<dbReference type="RefSeq" id="WP_109276216.1">
    <property type="nucleotide sequence ID" value="NZ_QFKX01000004.1"/>
</dbReference>
<keyword evidence="4" id="KW-1185">Reference proteome</keyword>
<accession>A0A2U2RJ24</accession>
<feature type="compositionally biased region" description="Acidic residues" evidence="1">
    <location>
        <begin position="33"/>
        <end position="55"/>
    </location>
</feature>
<keyword evidence="2" id="KW-0812">Transmembrane</keyword>
<keyword evidence="2" id="KW-0472">Membrane</keyword>
<protein>
    <recommendedName>
        <fullName evidence="5">DUF3040 domain-containing protein</fullName>
    </recommendedName>
</protein>
<reference evidence="3 4" key="1">
    <citation type="submission" date="2018-05" db="EMBL/GenBank/DDBJ databases">
        <title>Brachybacterium sp. M1HQ-2T, whole genome shotgun sequence.</title>
        <authorList>
            <person name="Tuo L."/>
        </authorList>
    </citation>
    <scope>NUCLEOTIDE SEQUENCE [LARGE SCALE GENOMIC DNA]</scope>
    <source>
        <strain evidence="3 4">M1HQ-2</strain>
    </source>
</reference>
<name>A0A2U2RJ24_9MICO</name>
<dbReference type="EMBL" id="QFKX01000004">
    <property type="protein sequence ID" value="PWH05860.1"/>
    <property type="molecule type" value="Genomic_DNA"/>
</dbReference>
<evidence type="ECO:0000256" key="1">
    <source>
        <dbReference type="SAM" id="MobiDB-lite"/>
    </source>
</evidence>
<sequence>MSTPHDPGREDPERDYDAEFTRILETEGLPSDREDEESAEDTEEAEAAEDFEPPDPDLPPASDAMVWSWTALIGGVVLTLLAAVLDSIPTWLGALGGAAAVGGLISLLAHIPKDRSDPTDGAQV</sequence>
<evidence type="ECO:0000313" key="3">
    <source>
        <dbReference type="EMBL" id="PWH05860.1"/>
    </source>
</evidence>
<keyword evidence="2" id="KW-1133">Transmembrane helix</keyword>
<organism evidence="3 4">
    <name type="scientific">Brachybacterium endophyticum</name>
    <dbReference type="NCBI Taxonomy" id="2182385"/>
    <lineage>
        <taxon>Bacteria</taxon>
        <taxon>Bacillati</taxon>
        <taxon>Actinomycetota</taxon>
        <taxon>Actinomycetes</taxon>
        <taxon>Micrococcales</taxon>
        <taxon>Dermabacteraceae</taxon>
        <taxon>Brachybacterium</taxon>
    </lineage>
</organism>
<proteinExistence type="predicted"/>